<reference evidence="1 2" key="1">
    <citation type="journal article" date="2015" name="Nature">
        <title>rRNA introns, odd ribosomes, and small enigmatic genomes across a large radiation of phyla.</title>
        <authorList>
            <person name="Brown C.T."/>
            <person name="Hug L.A."/>
            <person name="Thomas B.C."/>
            <person name="Sharon I."/>
            <person name="Castelle C.J."/>
            <person name="Singh A."/>
            <person name="Wilkins M.J."/>
            <person name="Williams K.H."/>
            <person name="Banfield J.F."/>
        </authorList>
    </citation>
    <scope>NUCLEOTIDE SEQUENCE [LARGE SCALE GENOMIC DNA]</scope>
</reference>
<feature type="non-terminal residue" evidence="1">
    <location>
        <position position="153"/>
    </location>
</feature>
<accession>A0A0G0MMW6</accession>
<organism evidence="1 2">
    <name type="scientific">Candidatus Woesebacteria bacterium GW2011_GWB1_38_5b</name>
    <dbReference type="NCBI Taxonomy" id="1618569"/>
    <lineage>
        <taxon>Bacteria</taxon>
        <taxon>Candidatus Woeseibacteriota</taxon>
    </lineage>
</organism>
<evidence type="ECO:0000313" key="2">
    <source>
        <dbReference type="Proteomes" id="UP000034181"/>
    </source>
</evidence>
<protein>
    <submittedName>
        <fullName evidence="1">Uncharacterized protein</fullName>
    </submittedName>
</protein>
<sequence length="153" mass="17776">MRKKILVILFFFFNFFIKVDSLYAKEFTTSANLEYKVDELGIVNVTNTISIKNNKSEKFAGSFILNLKNVDPQDIQAFEKAIKIPIRVNKENDTFQLILDFPEKVVGKDNLRTFVLTYQEKNLVSRIGEIWEISIPKILDNTFDNYNLTLSIP</sequence>
<name>A0A0G0MMW6_9BACT</name>
<dbReference type="AlphaFoldDB" id="A0A0G0MMW6"/>
<gene>
    <name evidence="1" type="ORF">US96_C0018G0001</name>
</gene>
<comment type="caution">
    <text evidence="1">The sequence shown here is derived from an EMBL/GenBank/DDBJ whole genome shotgun (WGS) entry which is preliminary data.</text>
</comment>
<dbReference type="EMBL" id="LBUZ01000018">
    <property type="protein sequence ID" value="KKQ75029.1"/>
    <property type="molecule type" value="Genomic_DNA"/>
</dbReference>
<dbReference type="Proteomes" id="UP000034181">
    <property type="component" value="Unassembled WGS sequence"/>
</dbReference>
<evidence type="ECO:0000313" key="1">
    <source>
        <dbReference type="EMBL" id="KKQ75029.1"/>
    </source>
</evidence>
<proteinExistence type="predicted"/>